<dbReference type="EMBL" id="JABMIG020000315">
    <property type="protein sequence ID" value="KAL3781474.1"/>
    <property type="molecule type" value="Genomic_DNA"/>
</dbReference>
<dbReference type="Pfam" id="PF00787">
    <property type="entry name" value="PX"/>
    <property type="match status" value="1"/>
</dbReference>
<evidence type="ECO:0000313" key="3">
    <source>
        <dbReference type="Proteomes" id="UP001516023"/>
    </source>
</evidence>
<dbReference type="AlphaFoldDB" id="A0ABD3P0I1"/>
<dbReference type="InterPro" id="IPR001683">
    <property type="entry name" value="PX_dom"/>
</dbReference>
<sequence>MMYLPEDKWSSRYDKQFYTIKMKTYTILDNPPKTTDTFNQDTCQFLGICGNAKLPAIFYTIDVFSGTDHHSCLRRYSQFRQLCNKIDPKGKLGIRSKLPPKTGPFHKDSSYFLEDRLNGLHAFLRELLTRQDAVGNLWVQQFLELDIFRGDPNM</sequence>
<gene>
    <name evidence="2" type="ORF">HJC23_009143</name>
</gene>
<dbReference type="InterPro" id="IPR036871">
    <property type="entry name" value="PX_dom_sf"/>
</dbReference>
<feature type="domain" description="PX" evidence="1">
    <location>
        <begin position="1"/>
        <end position="154"/>
    </location>
</feature>
<accession>A0ABD3P0I1</accession>
<dbReference type="Proteomes" id="UP001516023">
    <property type="component" value="Unassembled WGS sequence"/>
</dbReference>
<dbReference type="CDD" id="cd06093">
    <property type="entry name" value="PX_domain"/>
    <property type="match status" value="1"/>
</dbReference>
<evidence type="ECO:0000313" key="2">
    <source>
        <dbReference type="EMBL" id="KAL3781474.1"/>
    </source>
</evidence>
<organism evidence="2 3">
    <name type="scientific">Cyclotella cryptica</name>
    <dbReference type="NCBI Taxonomy" id="29204"/>
    <lineage>
        <taxon>Eukaryota</taxon>
        <taxon>Sar</taxon>
        <taxon>Stramenopiles</taxon>
        <taxon>Ochrophyta</taxon>
        <taxon>Bacillariophyta</taxon>
        <taxon>Coscinodiscophyceae</taxon>
        <taxon>Thalassiosirophycidae</taxon>
        <taxon>Stephanodiscales</taxon>
        <taxon>Stephanodiscaceae</taxon>
        <taxon>Cyclotella</taxon>
    </lineage>
</organism>
<comment type="caution">
    <text evidence="2">The sequence shown here is derived from an EMBL/GenBank/DDBJ whole genome shotgun (WGS) entry which is preliminary data.</text>
</comment>
<dbReference type="PROSITE" id="PS50195">
    <property type="entry name" value="PX"/>
    <property type="match status" value="1"/>
</dbReference>
<evidence type="ECO:0000259" key="1">
    <source>
        <dbReference type="PROSITE" id="PS50195"/>
    </source>
</evidence>
<dbReference type="Gene3D" id="3.30.1520.10">
    <property type="entry name" value="Phox-like domain"/>
    <property type="match status" value="1"/>
</dbReference>
<proteinExistence type="predicted"/>
<name>A0ABD3P0I1_9STRA</name>
<keyword evidence="3" id="KW-1185">Reference proteome</keyword>
<protein>
    <recommendedName>
        <fullName evidence="1">PX domain-containing protein</fullName>
    </recommendedName>
</protein>
<reference evidence="2 3" key="1">
    <citation type="journal article" date="2020" name="G3 (Bethesda)">
        <title>Improved Reference Genome for Cyclotella cryptica CCMP332, a Model for Cell Wall Morphogenesis, Salinity Adaptation, and Lipid Production in Diatoms (Bacillariophyta).</title>
        <authorList>
            <person name="Roberts W.R."/>
            <person name="Downey K.M."/>
            <person name="Ruck E.C."/>
            <person name="Traller J.C."/>
            <person name="Alverson A.J."/>
        </authorList>
    </citation>
    <scope>NUCLEOTIDE SEQUENCE [LARGE SCALE GENOMIC DNA]</scope>
    <source>
        <strain evidence="2 3">CCMP332</strain>
    </source>
</reference>
<dbReference type="SUPFAM" id="SSF64268">
    <property type="entry name" value="PX domain"/>
    <property type="match status" value="1"/>
</dbReference>